<comment type="caution">
    <text evidence="4">The sequence shown here is derived from an EMBL/GenBank/DDBJ whole genome shotgun (WGS) entry which is preliminary data.</text>
</comment>
<feature type="repeat" description="ANK" evidence="1">
    <location>
        <begin position="131"/>
        <end position="163"/>
    </location>
</feature>
<dbReference type="Pfam" id="PF01843">
    <property type="entry name" value="DIL"/>
    <property type="match status" value="1"/>
</dbReference>
<dbReference type="SMART" id="SM01132">
    <property type="entry name" value="DIL"/>
    <property type="match status" value="1"/>
</dbReference>
<evidence type="ECO:0000259" key="3">
    <source>
        <dbReference type="PROSITE" id="PS51126"/>
    </source>
</evidence>
<evidence type="ECO:0000313" key="4">
    <source>
        <dbReference type="EMBL" id="KAG2174476.1"/>
    </source>
</evidence>
<dbReference type="InterPro" id="IPR002110">
    <property type="entry name" value="Ankyrin_rpt"/>
</dbReference>
<dbReference type="PANTHER" id="PTHR16027">
    <property type="entry name" value="DILUTE DOMAIN-CONTAINING PROTEIN YPR089W"/>
    <property type="match status" value="1"/>
</dbReference>
<dbReference type="PANTHER" id="PTHR16027:SF6">
    <property type="entry name" value="DILUTE DOMAIN-CONTAINING PROTEIN"/>
    <property type="match status" value="1"/>
</dbReference>
<dbReference type="AlphaFoldDB" id="A0A8H7PID4"/>
<dbReference type="OrthoDB" id="426293at2759"/>
<dbReference type="Gene3D" id="1.25.40.20">
    <property type="entry name" value="Ankyrin repeat-containing domain"/>
    <property type="match status" value="1"/>
</dbReference>
<feature type="region of interest" description="Disordered" evidence="2">
    <location>
        <begin position="819"/>
        <end position="843"/>
    </location>
</feature>
<evidence type="ECO:0000256" key="1">
    <source>
        <dbReference type="PROSITE-ProRule" id="PRU00023"/>
    </source>
</evidence>
<feature type="domain" description="Dilute" evidence="3">
    <location>
        <begin position="386"/>
        <end position="674"/>
    </location>
</feature>
<dbReference type="SUPFAM" id="SSF48403">
    <property type="entry name" value="Ankyrin repeat"/>
    <property type="match status" value="1"/>
</dbReference>
<name>A0A8H7PID4_9FUNG</name>
<gene>
    <name evidence="4" type="ORF">INT44_006739</name>
</gene>
<feature type="compositionally biased region" description="Low complexity" evidence="2">
    <location>
        <begin position="732"/>
        <end position="747"/>
    </location>
</feature>
<feature type="compositionally biased region" description="Basic and acidic residues" evidence="2">
    <location>
        <begin position="819"/>
        <end position="835"/>
    </location>
</feature>
<dbReference type="PROSITE" id="PS50297">
    <property type="entry name" value="ANK_REP_REGION"/>
    <property type="match status" value="2"/>
</dbReference>
<dbReference type="InterPro" id="IPR052072">
    <property type="entry name" value="Vascular_dev_regulator"/>
</dbReference>
<feature type="region of interest" description="Disordered" evidence="2">
    <location>
        <begin position="732"/>
        <end position="790"/>
    </location>
</feature>
<proteinExistence type="predicted"/>
<feature type="compositionally biased region" description="Polar residues" evidence="2">
    <location>
        <begin position="748"/>
        <end position="762"/>
    </location>
</feature>
<organism evidence="4 5">
    <name type="scientific">Umbelopsis vinacea</name>
    <dbReference type="NCBI Taxonomy" id="44442"/>
    <lineage>
        <taxon>Eukaryota</taxon>
        <taxon>Fungi</taxon>
        <taxon>Fungi incertae sedis</taxon>
        <taxon>Mucoromycota</taxon>
        <taxon>Mucoromycotina</taxon>
        <taxon>Umbelopsidomycetes</taxon>
        <taxon>Umbelopsidales</taxon>
        <taxon>Umbelopsidaceae</taxon>
        <taxon>Umbelopsis</taxon>
    </lineage>
</organism>
<protein>
    <recommendedName>
        <fullName evidence="3">Dilute domain-containing protein</fullName>
    </recommendedName>
</protein>
<accession>A0A8H7PID4</accession>
<dbReference type="Pfam" id="PF12796">
    <property type="entry name" value="Ank_2"/>
    <property type="match status" value="1"/>
</dbReference>
<dbReference type="SMART" id="SM00248">
    <property type="entry name" value="ANK"/>
    <property type="match status" value="2"/>
</dbReference>
<evidence type="ECO:0000256" key="2">
    <source>
        <dbReference type="SAM" id="MobiDB-lite"/>
    </source>
</evidence>
<dbReference type="InterPro" id="IPR037986">
    <property type="entry name" value="Myo5p-like_CBD_DIL"/>
</dbReference>
<dbReference type="Proteomes" id="UP000612746">
    <property type="component" value="Unassembled WGS sequence"/>
</dbReference>
<dbReference type="PROSITE" id="PS50088">
    <property type="entry name" value="ANK_REPEAT"/>
    <property type="match status" value="2"/>
</dbReference>
<dbReference type="PROSITE" id="PS51126">
    <property type="entry name" value="DILUTE"/>
    <property type="match status" value="1"/>
</dbReference>
<dbReference type="InterPro" id="IPR002710">
    <property type="entry name" value="Dilute_dom"/>
</dbReference>
<dbReference type="EMBL" id="JAEPRA010000016">
    <property type="protein sequence ID" value="KAG2174476.1"/>
    <property type="molecule type" value="Genomic_DNA"/>
</dbReference>
<dbReference type="InterPro" id="IPR036770">
    <property type="entry name" value="Ankyrin_rpt-contain_sf"/>
</dbReference>
<dbReference type="CDD" id="cd15473">
    <property type="entry name" value="Myo5p-like_CBD_DIL_ANK"/>
    <property type="match status" value="1"/>
</dbReference>
<evidence type="ECO:0000313" key="5">
    <source>
        <dbReference type="Proteomes" id="UP000612746"/>
    </source>
</evidence>
<sequence length="875" mass="97562">MAVSPSAADGESKDVHKQYENMTYDEVSQKMAESYQQISAMLGTNLTAGSLSDAANTPASSAHSTPALEADEFISETLILNKQDLTDEEKHAKITRIFTRAASNGDVEKIKEMLAAKEVRPFIDIDARDEDGTTPLIYSACFGKVDVALALLDAGAKVDTQDKFGWSALMWATNNNHNTLVKALLEHGASASTKSAKGRTVFDFVHTDNQKIAEILATNPRDSISSTSSFGFARTGGSSSSSSSHADNDFYYQSTVEGFDTFMAEEADRHLKLMESALNMGDFDIGDLSYDVNDLSLDNINEDDDDDDPNGPINMCTEFEWDKCLPDQMFVFSSDDLEYILDTIITNIQLPLKSRQELCVPANVLFLSARFAHYFSSDELLREVMDGALSRMSKVVKANVRNTHILAFWITNFTQLLYYLKKDTGLVVVTAEDQLKLSELISETYQSIITDTERRIEKILEPALLEHDQIPGMEEVNFADDWQRFFKRSSRKPSGGSEGLKRTSSILQAASSGKHASDTGRNLSPKAITTLLTSTLRGLQSYEVHPTIIIQAIAQFFHYTSCEMFNRILKNKKLLCRSKALQIRMNISLIEDWVRHNQLPSSLNTYFNPLVQLLQLLQCLSQLTDLMSFINTIKKFDVLNALQVKRCVVNYRYEVNEPRVPEEIEKYAMQIADDTERYKKARQARKSVESVRSKPVAPALSRASSVSLQRSNSKRESSSSFVGSIMSSVGFHASSPSTPTGVGSPTTEHPSNSFFANHQQATEAPDGRHSMSLGNESDNDDDEKETVETRDSKFMLPFSVPTTANMIYMNGWGKFGKHNGTDVKDSDSDNNKAEENVGETASEDNVHLDRERMVVPFIPDNWMDKLDKQHAVATN</sequence>
<keyword evidence="5" id="KW-1185">Reference proteome</keyword>
<reference evidence="4" key="1">
    <citation type="submission" date="2020-12" db="EMBL/GenBank/DDBJ databases">
        <title>Metabolic potential, ecology and presence of endohyphal bacteria is reflected in genomic diversity of Mucoromycotina.</title>
        <authorList>
            <person name="Muszewska A."/>
            <person name="Okrasinska A."/>
            <person name="Steczkiewicz K."/>
            <person name="Drgas O."/>
            <person name="Orlowska M."/>
            <person name="Perlinska-Lenart U."/>
            <person name="Aleksandrzak-Piekarczyk T."/>
            <person name="Szatraj K."/>
            <person name="Zielenkiewicz U."/>
            <person name="Pilsyk S."/>
            <person name="Malc E."/>
            <person name="Mieczkowski P."/>
            <person name="Kruszewska J.S."/>
            <person name="Biernat P."/>
            <person name="Pawlowska J."/>
        </authorList>
    </citation>
    <scope>NUCLEOTIDE SEQUENCE</scope>
    <source>
        <strain evidence="4">WA0000051536</strain>
    </source>
</reference>
<dbReference type="GO" id="GO:0051020">
    <property type="term" value="F:GTPase binding"/>
    <property type="evidence" value="ECO:0007669"/>
    <property type="project" value="TreeGrafter"/>
</dbReference>
<feature type="repeat" description="ANK" evidence="1">
    <location>
        <begin position="164"/>
        <end position="196"/>
    </location>
</feature>
<feature type="region of interest" description="Disordered" evidence="2">
    <location>
        <begin position="678"/>
        <end position="719"/>
    </location>
</feature>
<keyword evidence="1" id="KW-0040">ANK repeat</keyword>